<evidence type="ECO:0000256" key="1">
    <source>
        <dbReference type="ARBA" id="ARBA00004370"/>
    </source>
</evidence>
<dbReference type="AlphaFoldDB" id="A0A819SEH0"/>
<dbReference type="EMBL" id="CAJOBD010006329">
    <property type="protein sequence ID" value="CAF4058101.1"/>
    <property type="molecule type" value="Genomic_DNA"/>
</dbReference>
<dbReference type="InterPro" id="IPR017452">
    <property type="entry name" value="GPCR_Rhodpsn_7TM"/>
</dbReference>
<evidence type="ECO:0000313" key="7">
    <source>
        <dbReference type="EMBL" id="CAF4058101.1"/>
    </source>
</evidence>
<dbReference type="PROSITE" id="PS50262">
    <property type="entry name" value="G_PROTEIN_RECEP_F1_2"/>
    <property type="match status" value="1"/>
</dbReference>
<feature type="transmembrane region" description="Helical" evidence="5">
    <location>
        <begin position="220"/>
        <end position="243"/>
    </location>
</feature>
<feature type="transmembrane region" description="Helical" evidence="5">
    <location>
        <begin position="42"/>
        <end position="62"/>
    </location>
</feature>
<comment type="subcellular location">
    <subcellularLocation>
        <location evidence="1">Membrane</location>
    </subcellularLocation>
</comment>
<keyword evidence="4 5" id="KW-0472">Membrane</keyword>
<proteinExistence type="predicted"/>
<reference evidence="7" key="1">
    <citation type="submission" date="2021-02" db="EMBL/GenBank/DDBJ databases">
        <authorList>
            <person name="Nowell W R."/>
        </authorList>
    </citation>
    <scope>NUCLEOTIDE SEQUENCE</scope>
</reference>
<dbReference type="Gene3D" id="1.20.1070.10">
    <property type="entry name" value="Rhodopsin 7-helix transmembrane proteins"/>
    <property type="match status" value="1"/>
</dbReference>
<dbReference type="Proteomes" id="UP000663836">
    <property type="component" value="Unassembled WGS sequence"/>
</dbReference>
<keyword evidence="3 5" id="KW-1133">Transmembrane helix</keyword>
<feature type="transmembrane region" description="Helical" evidence="5">
    <location>
        <begin position="120"/>
        <end position="147"/>
    </location>
</feature>
<dbReference type="CDD" id="cd00637">
    <property type="entry name" value="7tm_classA_rhodopsin-like"/>
    <property type="match status" value="1"/>
</dbReference>
<evidence type="ECO:0000256" key="2">
    <source>
        <dbReference type="ARBA" id="ARBA00022692"/>
    </source>
</evidence>
<feature type="transmembrane region" description="Helical" evidence="5">
    <location>
        <begin position="249"/>
        <end position="271"/>
    </location>
</feature>
<sequence>MFSIATFLGIVNLCLVIIAILIFLLIFIIIFTHHEELNDISLVLTCNTCLAAFLTCITEFFMTISNLTTGFLNYNLYFCYGWGLLYDIFECSIYHSYCLQAFFRLCRVVFYKKKSLLSFSLYYILIIGQWLISIGLFIPTILLQWYIHLPTETYCLVPYTDIGASTYLIIILYLIPLVSISLIYVWITKFIRSSAHPTTLIIVAKQRQRNLRDLTIIKRIVILILILIVLRCPTIIFIIYGVIARHLYSLTYSIVGLITSAFLTIIGLITIDITPQLKKNILMFAFCRDSRVHVHQIPLRTLEPIETVQGNVIGTHPIITINERKDVNTKNKF</sequence>
<accession>A0A819SEH0</accession>
<protein>
    <recommendedName>
        <fullName evidence="6">G-protein coupled receptors family 1 profile domain-containing protein</fullName>
    </recommendedName>
</protein>
<gene>
    <name evidence="7" type="ORF">JBS370_LOCUS29426</name>
</gene>
<evidence type="ECO:0000259" key="6">
    <source>
        <dbReference type="PROSITE" id="PS50262"/>
    </source>
</evidence>
<evidence type="ECO:0000256" key="5">
    <source>
        <dbReference type="SAM" id="Phobius"/>
    </source>
</evidence>
<evidence type="ECO:0000256" key="3">
    <source>
        <dbReference type="ARBA" id="ARBA00022989"/>
    </source>
</evidence>
<dbReference type="GO" id="GO:0016020">
    <property type="term" value="C:membrane"/>
    <property type="evidence" value="ECO:0007669"/>
    <property type="project" value="UniProtKB-SubCell"/>
</dbReference>
<organism evidence="7 8">
    <name type="scientific">Rotaria sordida</name>
    <dbReference type="NCBI Taxonomy" id="392033"/>
    <lineage>
        <taxon>Eukaryota</taxon>
        <taxon>Metazoa</taxon>
        <taxon>Spiralia</taxon>
        <taxon>Gnathifera</taxon>
        <taxon>Rotifera</taxon>
        <taxon>Eurotatoria</taxon>
        <taxon>Bdelloidea</taxon>
        <taxon>Philodinida</taxon>
        <taxon>Philodinidae</taxon>
        <taxon>Rotaria</taxon>
    </lineage>
</organism>
<comment type="caution">
    <text evidence="7">The sequence shown here is derived from an EMBL/GenBank/DDBJ whole genome shotgun (WGS) entry which is preliminary data.</text>
</comment>
<feature type="transmembrane region" description="Helical" evidence="5">
    <location>
        <begin position="167"/>
        <end position="187"/>
    </location>
</feature>
<feature type="transmembrane region" description="Helical" evidence="5">
    <location>
        <begin position="74"/>
        <end position="99"/>
    </location>
</feature>
<evidence type="ECO:0000313" key="8">
    <source>
        <dbReference type="Proteomes" id="UP000663836"/>
    </source>
</evidence>
<feature type="transmembrane region" description="Helical" evidence="5">
    <location>
        <begin position="6"/>
        <end position="30"/>
    </location>
</feature>
<name>A0A819SEH0_9BILA</name>
<evidence type="ECO:0000256" key="4">
    <source>
        <dbReference type="ARBA" id="ARBA00023136"/>
    </source>
</evidence>
<keyword evidence="2 5" id="KW-0812">Transmembrane</keyword>
<dbReference type="SUPFAM" id="SSF81321">
    <property type="entry name" value="Family A G protein-coupled receptor-like"/>
    <property type="match status" value="1"/>
</dbReference>
<feature type="domain" description="G-protein coupled receptors family 1 profile" evidence="6">
    <location>
        <begin position="23"/>
        <end position="278"/>
    </location>
</feature>